<dbReference type="InterPro" id="IPR026444">
    <property type="entry name" value="Secre_tail"/>
</dbReference>
<protein>
    <recommendedName>
        <fullName evidence="2">Secretion system C-terminal sorting domain-containing protein</fullName>
    </recommendedName>
</protein>
<comment type="caution">
    <text evidence="3">The sequence shown here is derived from an EMBL/GenBank/DDBJ whole genome shotgun (WGS) entry which is preliminary data.</text>
</comment>
<dbReference type="AlphaFoldDB" id="A0A2W2APS0"/>
<reference evidence="3 4" key="1">
    <citation type="submission" date="2018-06" db="EMBL/GenBank/DDBJ databases">
        <title>Mucibacter soli gen. nov., sp. nov., a new member of the family Chitinophagaceae producing mucin.</title>
        <authorList>
            <person name="Kim M.-K."/>
            <person name="Park S."/>
            <person name="Kim T.-S."/>
            <person name="Joung Y."/>
            <person name="Han J.-H."/>
            <person name="Kim S.B."/>
        </authorList>
    </citation>
    <scope>NUCLEOTIDE SEQUENCE [LARGE SCALE GENOMIC DNA]</scope>
    <source>
        <strain evidence="3 4">R1-15</strain>
    </source>
</reference>
<gene>
    <name evidence="3" type="ORF">DN068_02130</name>
</gene>
<feature type="chain" id="PRO_5015915353" description="Secretion system C-terminal sorting domain-containing protein" evidence="1">
    <location>
        <begin position="25"/>
        <end position="131"/>
    </location>
</feature>
<dbReference type="Pfam" id="PF18962">
    <property type="entry name" value="Por_Secre_tail"/>
    <property type="match status" value="1"/>
</dbReference>
<keyword evidence="4" id="KW-1185">Reference proteome</keyword>
<evidence type="ECO:0000259" key="2">
    <source>
        <dbReference type="Pfam" id="PF18962"/>
    </source>
</evidence>
<feature type="signal peptide" evidence="1">
    <location>
        <begin position="1"/>
        <end position="24"/>
    </location>
</feature>
<evidence type="ECO:0000313" key="4">
    <source>
        <dbReference type="Proteomes" id="UP000248745"/>
    </source>
</evidence>
<proteinExistence type="predicted"/>
<dbReference type="Proteomes" id="UP000248745">
    <property type="component" value="Unassembled WGS sequence"/>
</dbReference>
<dbReference type="OrthoDB" id="6475864at2"/>
<dbReference type="RefSeq" id="WP_110997238.1">
    <property type="nucleotide sequence ID" value="NZ_QKTW01000003.1"/>
</dbReference>
<accession>A0A2W2APS0</accession>
<evidence type="ECO:0000313" key="3">
    <source>
        <dbReference type="EMBL" id="PZF74400.1"/>
    </source>
</evidence>
<dbReference type="EMBL" id="QKTW01000003">
    <property type="protein sequence ID" value="PZF74400.1"/>
    <property type="molecule type" value="Genomic_DNA"/>
</dbReference>
<evidence type="ECO:0000256" key="1">
    <source>
        <dbReference type="SAM" id="SignalP"/>
    </source>
</evidence>
<dbReference type="NCBIfam" id="TIGR04183">
    <property type="entry name" value="Por_Secre_tail"/>
    <property type="match status" value="1"/>
</dbReference>
<organism evidence="3 4">
    <name type="scientific">Taibaiella soli</name>
    <dbReference type="NCBI Taxonomy" id="1649169"/>
    <lineage>
        <taxon>Bacteria</taxon>
        <taxon>Pseudomonadati</taxon>
        <taxon>Bacteroidota</taxon>
        <taxon>Chitinophagia</taxon>
        <taxon>Chitinophagales</taxon>
        <taxon>Chitinophagaceae</taxon>
        <taxon>Taibaiella</taxon>
    </lineage>
</organism>
<sequence length="131" mass="14415">MKKLFFFSLIAVLCATMLAMSATAQSVNVKVNAATIDPASANDKKLVYVNNTNALSYVNLHVKDNLAFFDNLGDFNALKVHVTNADGKEVVNQTISTKYNAFDISRLAKGLYFVTLINENTDSRKAFTLNL</sequence>
<feature type="domain" description="Secretion system C-terminal sorting" evidence="2">
    <location>
        <begin position="64"/>
        <end position="124"/>
    </location>
</feature>
<name>A0A2W2APS0_9BACT</name>
<keyword evidence="1" id="KW-0732">Signal</keyword>